<dbReference type="Gene3D" id="3.40.50.2300">
    <property type="match status" value="2"/>
</dbReference>
<feature type="domain" description="Response regulatory" evidence="14">
    <location>
        <begin position="9"/>
        <end position="130"/>
    </location>
</feature>
<evidence type="ECO:0000256" key="6">
    <source>
        <dbReference type="ARBA" id="ARBA00022692"/>
    </source>
</evidence>
<evidence type="ECO:0000256" key="11">
    <source>
        <dbReference type="ARBA" id="ARBA00023136"/>
    </source>
</evidence>
<dbReference type="InterPro" id="IPR003661">
    <property type="entry name" value="HisK_dim/P_dom"/>
</dbReference>
<keyword evidence="10" id="KW-1133">Transmembrane helix</keyword>
<evidence type="ECO:0000256" key="12">
    <source>
        <dbReference type="PROSITE-ProRule" id="PRU00169"/>
    </source>
</evidence>
<dbReference type="CDD" id="cd00082">
    <property type="entry name" value="HisKA"/>
    <property type="match status" value="1"/>
</dbReference>
<protein>
    <recommendedName>
        <fullName evidence="3">histidine kinase</fullName>
        <ecNumber evidence="3">2.7.13.3</ecNumber>
    </recommendedName>
</protein>
<dbReference type="PANTHER" id="PTHR43047">
    <property type="entry name" value="TWO-COMPONENT HISTIDINE PROTEIN KINASE"/>
    <property type="match status" value="1"/>
</dbReference>
<accession>A4A1X7</accession>
<dbReference type="InterPro" id="IPR004358">
    <property type="entry name" value="Sig_transdc_His_kin-like_C"/>
</dbReference>
<dbReference type="Proteomes" id="UP000004358">
    <property type="component" value="Unassembled WGS sequence"/>
</dbReference>
<dbReference type="PANTHER" id="PTHR43047:SF64">
    <property type="entry name" value="HISTIDINE KINASE CONTAINING CHEY-HOMOLOGOUS RECEIVER DOMAIN AND PAS DOMAIN-RELATED"/>
    <property type="match status" value="1"/>
</dbReference>
<dbReference type="Gene3D" id="1.10.287.130">
    <property type="match status" value="1"/>
</dbReference>
<evidence type="ECO:0000259" key="13">
    <source>
        <dbReference type="PROSITE" id="PS50109"/>
    </source>
</evidence>
<evidence type="ECO:0000256" key="3">
    <source>
        <dbReference type="ARBA" id="ARBA00012438"/>
    </source>
</evidence>
<dbReference type="HOGENOM" id="CLU_000445_114_15_0"/>
<dbReference type="Pfam" id="PF02518">
    <property type="entry name" value="HATPase_c"/>
    <property type="match status" value="1"/>
</dbReference>
<keyword evidence="8 15" id="KW-0418">Kinase</keyword>
<evidence type="ECO:0000256" key="7">
    <source>
        <dbReference type="ARBA" id="ARBA00022741"/>
    </source>
</evidence>
<dbReference type="PROSITE" id="PS50110">
    <property type="entry name" value="RESPONSE_REGULATORY"/>
    <property type="match status" value="2"/>
</dbReference>
<dbReference type="FunFam" id="3.30.565.10:FF:000010">
    <property type="entry name" value="Sensor histidine kinase RcsC"/>
    <property type="match status" value="1"/>
</dbReference>
<gene>
    <name evidence="15" type="ORF">DSM3645_04090</name>
</gene>
<feature type="modified residue" description="4-aspartylphosphate" evidence="12">
    <location>
        <position position="63"/>
    </location>
</feature>
<dbReference type="RefSeq" id="WP_002654412.1">
    <property type="nucleotide sequence ID" value="NZ_CH672377.1"/>
</dbReference>
<dbReference type="SMART" id="SM00448">
    <property type="entry name" value="REC"/>
    <property type="match status" value="2"/>
</dbReference>
<evidence type="ECO:0000256" key="8">
    <source>
        <dbReference type="ARBA" id="ARBA00022777"/>
    </source>
</evidence>
<keyword evidence="4 12" id="KW-0597">Phosphoprotein</keyword>
<comment type="catalytic activity">
    <reaction evidence="1">
        <text>ATP + protein L-histidine = ADP + protein N-phospho-L-histidine.</text>
        <dbReference type="EC" id="2.7.13.3"/>
    </reaction>
</comment>
<keyword evidence="11" id="KW-0472">Membrane</keyword>
<evidence type="ECO:0000256" key="9">
    <source>
        <dbReference type="ARBA" id="ARBA00022840"/>
    </source>
</evidence>
<proteinExistence type="predicted"/>
<dbReference type="FunFam" id="1.10.287.130:FF:000004">
    <property type="entry name" value="Ethylene receptor 1"/>
    <property type="match status" value="1"/>
</dbReference>
<dbReference type="GO" id="GO:0000155">
    <property type="term" value="F:phosphorelay sensor kinase activity"/>
    <property type="evidence" value="ECO:0007669"/>
    <property type="project" value="InterPro"/>
</dbReference>
<dbReference type="GO" id="GO:0005524">
    <property type="term" value="F:ATP binding"/>
    <property type="evidence" value="ECO:0007669"/>
    <property type="project" value="UniProtKB-KW"/>
</dbReference>
<keyword evidence="6" id="KW-0812">Transmembrane</keyword>
<keyword evidence="7" id="KW-0547">Nucleotide-binding</keyword>
<dbReference type="GO" id="GO:0016020">
    <property type="term" value="C:membrane"/>
    <property type="evidence" value="ECO:0007669"/>
    <property type="project" value="UniProtKB-SubCell"/>
</dbReference>
<dbReference type="eggNOG" id="COG0642">
    <property type="taxonomic scope" value="Bacteria"/>
</dbReference>
<dbReference type="SMART" id="SM00388">
    <property type="entry name" value="HisKA"/>
    <property type="match status" value="1"/>
</dbReference>
<dbReference type="OrthoDB" id="9813394at2"/>
<dbReference type="InterPro" id="IPR011006">
    <property type="entry name" value="CheY-like_superfamily"/>
</dbReference>
<dbReference type="EC" id="2.7.13.3" evidence="3"/>
<dbReference type="CDD" id="cd17546">
    <property type="entry name" value="REC_hyHK_CKI1_RcsC-like"/>
    <property type="match status" value="1"/>
</dbReference>
<dbReference type="SMART" id="SM00387">
    <property type="entry name" value="HATPase_c"/>
    <property type="match status" value="1"/>
</dbReference>
<evidence type="ECO:0000256" key="5">
    <source>
        <dbReference type="ARBA" id="ARBA00022679"/>
    </source>
</evidence>
<dbReference type="STRING" id="314230.DSM3645_04090"/>
<dbReference type="CDD" id="cd00156">
    <property type="entry name" value="REC"/>
    <property type="match status" value="1"/>
</dbReference>
<feature type="modified residue" description="4-aspartylphosphate" evidence="12">
    <location>
        <position position="465"/>
    </location>
</feature>
<organism evidence="15 16">
    <name type="scientific">Blastopirellula marina DSM 3645</name>
    <dbReference type="NCBI Taxonomy" id="314230"/>
    <lineage>
        <taxon>Bacteria</taxon>
        <taxon>Pseudomonadati</taxon>
        <taxon>Planctomycetota</taxon>
        <taxon>Planctomycetia</taxon>
        <taxon>Pirellulales</taxon>
        <taxon>Pirellulaceae</taxon>
        <taxon>Blastopirellula</taxon>
    </lineage>
</organism>
<dbReference type="SUPFAM" id="SSF55874">
    <property type="entry name" value="ATPase domain of HSP90 chaperone/DNA topoisomerase II/histidine kinase"/>
    <property type="match status" value="1"/>
</dbReference>
<dbReference type="PROSITE" id="PS50109">
    <property type="entry name" value="HIS_KIN"/>
    <property type="match status" value="1"/>
</dbReference>
<dbReference type="EMBL" id="AANZ01000039">
    <property type="protein sequence ID" value="EAQ77211.1"/>
    <property type="molecule type" value="Genomic_DNA"/>
</dbReference>
<keyword evidence="5" id="KW-0808">Transferase</keyword>
<evidence type="ECO:0000256" key="4">
    <source>
        <dbReference type="ARBA" id="ARBA00022553"/>
    </source>
</evidence>
<reference evidence="15 16" key="1">
    <citation type="submission" date="2006-02" db="EMBL/GenBank/DDBJ databases">
        <authorList>
            <person name="Amann R."/>
            <person name="Ferriera S."/>
            <person name="Johnson J."/>
            <person name="Kravitz S."/>
            <person name="Halpern A."/>
            <person name="Remington K."/>
            <person name="Beeson K."/>
            <person name="Tran B."/>
            <person name="Rogers Y.-H."/>
            <person name="Friedman R."/>
            <person name="Venter J.C."/>
        </authorList>
    </citation>
    <scope>NUCLEOTIDE SEQUENCE [LARGE SCALE GENOMIC DNA]</scope>
    <source>
        <strain evidence="15 16">DSM 3645</strain>
    </source>
</reference>
<comment type="caution">
    <text evidence="15">The sequence shown here is derived from an EMBL/GenBank/DDBJ whole genome shotgun (WGS) entry which is preliminary data.</text>
</comment>
<dbReference type="InterPro" id="IPR005467">
    <property type="entry name" value="His_kinase_dom"/>
</dbReference>
<dbReference type="InterPro" id="IPR036890">
    <property type="entry name" value="HATPase_C_sf"/>
</dbReference>
<dbReference type="CDD" id="cd16922">
    <property type="entry name" value="HATPase_EvgS-ArcB-TorS-like"/>
    <property type="match status" value="1"/>
</dbReference>
<keyword evidence="9" id="KW-0067">ATP-binding</keyword>
<dbReference type="Gene3D" id="3.30.565.10">
    <property type="entry name" value="Histidine kinase-like ATPase, C-terminal domain"/>
    <property type="match status" value="1"/>
</dbReference>
<feature type="domain" description="Histidine kinase" evidence="13">
    <location>
        <begin position="167"/>
        <end position="386"/>
    </location>
</feature>
<feature type="domain" description="Response regulatory" evidence="14">
    <location>
        <begin position="411"/>
        <end position="530"/>
    </location>
</feature>
<dbReference type="Pfam" id="PF00512">
    <property type="entry name" value="HisKA"/>
    <property type="match status" value="1"/>
</dbReference>
<name>A4A1X7_9BACT</name>
<dbReference type="SUPFAM" id="SSF52172">
    <property type="entry name" value="CheY-like"/>
    <property type="match status" value="2"/>
</dbReference>
<dbReference type="Pfam" id="PF00072">
    <property type="entry name" value="Response_reg"/>
    <property type="match status" value="2"/>
</dbReference>
<sequence>MNEGSTKRRVLIVDDNPQDREMVRLALRSDRTRRYELVEAENGEKGLQTFRQADKPFDLIILDWRLPDMNGVQFVEHLQGSHRIPPVPVVLLTSSEIPQESSDPLQHGIQEFFLKSMVTSELLSHVANNAMERHRLLVRTIASEIEAEEARNRADAANRAKSHFLATMSHELRNPLTAILGMTELLQEDPKPEDRQQMLEMIAENGRHLHELLNDILDLAKIEAGRITIELEEANVGDIAASLCNLLRYRAADEGLSLRLEIKTPVPHMNTDPIRIRQILLNLIGNAIKFNNQGEILVTIDLEKSDETKQVVIDVIDTGIGIPPDRLTTIFEPFVQVAEDIRRRQPGVGLGLPISREIAILLGGELTVESEFGVGSRFRLILPVNETEGISPQPIKPADLPVEQADWRSFRILVAEDTPANQFLIRRMLERTHAKLFFVPNGEDAVNEVRTAHELGLDYQLILMDMQMPVMDGYTAVQKIRETDQQTPIVAITASAMAGDRQRCEEAGCNEYVSKPFDRSELISKIGARLFPSPHPRND</sequence>
<dbReference type="AlphaFoldDB" id="A4A1X7"/>
<dbReference type="PRINTS" id="PR00344">
    <property type="entry name" value="BCTRLSENSOR"/>
</dbReference>
<evidence type="ECO:0000259" key="14">
    <source>
        <dbReference type="PROSITE" id="PS50110"/>
    </source>
</evidence>
<dbReference type="InterPro" id="IPR003594">
    <property type="entry name" value="HATPase_dom"/>
</dbReference>
<dbReference type="InterPro" id="IPR001789">
    <property type="entry name" value="Sig_transdc_resp-reg_receiver"/>
</dbReference>
<evidence type="ECO:0000256" key="1">
    <source>
        <dbReference type="ARBA" id="ARBA00000085"/>
    </source>
</evidence>
<evidence type="ECO:0000256" key="2">
    <source>
        <dbReference type="ARBA" id="ARBA00004370"/>
    </source>
</evidence>
<evidence type="ECO:0000256" key="10">
    <source>
        <dbReference type="ARBA" id="ARBA00022989"/>
    </source>
</evidence>
<evidence type="ECO:0000313" key="16">
    <source>
        <dbReference type="Proteomes" id="UP000004358"/>
    </source>
</evidence>
<comment type="subcellular location">
    <subcellularLocation>
        <location evidence="2">Membrane</location>
    </subcellularLocation>
</comment>
<evidence type="ECO:0000313" key="15">
    <source>
        <dbReference type="EMBL" id="EAQ77211.1"/>
    </source>
</evidence>